<sequence>MADDVDYNGINDAFQALSKASPLSVQTIADLAMMGTGKFPDLIRTQRDFNTNYNMIESSLRDACRDIFREDFGYEYNGNDIQGPPKVEFQAFFSCGTTSPSTIDNYIKHSIIENMPIPESTQIQVAVGLSKFISTLLVPGQDGIVYTKYQKSFPLPSDSDPSSSFDVNAVISFYDLELPEDAPNPNEVFLVYFCGLGLFTKN</sequence>
<dbReference type="Proteomes" id="UP000054567">
    <property type="component" value="Unassembled WGS sequence"/>
</dbReference>
<proteinExistence type="predicted"/>
<accession>A0A0J6FHE8</accession>
<protein>
    <submittedName>
        <fullName evidence="1">Uncharacterized protein</fullName>
    </submittedName>
</protein>
<name>A0A0J6FHE8_COCPO</name>
<evidence type="ECO:0000313" key="2">
    <source>
        <dbReference type="Proteomes" id="UP000054567"/>
    </source>
</evidence>
<dbReference type="AlphaFoldDB" id="A0A0J6FHE8"/>
<dbReference type="VEuPathDB" id="FungiDB:CPAG_08875"/>
<organism evidence="1 2">
    <name type="scientific">Coccidioides posadasii RMSCC 3488</name>
    <dbReference type="NCBI Taxonomy" id="454284"/>
    <lineage>
        <taxon>Eukaryota</taxon>
        <taxon>Fungi</taxon>
        <taxon>Dikarya</taxon>
        <taxon>Ascomycota</taxon>
        <taxon>Pezizomycotina</taxon>
        <taxon>Eurotiomycetes</taxon>
        <taxon>Eurotiomycetidae</taxon>
        <taxon>Onygenales</taxon>
        <taxon>Onygenaceae</taxon>
        <taxon>Coccidioides</taxon>
    </lineage>
</organism>
<reference evidence="1 2" key="1">
    <citation type="submission" date="2007-06" db="EMBL/GenBank/DDBJ databases">
        <title>The Genome Sequence of Coccidioides posadasii RMSCC_3488.</title>
        <authorList>
            <consortium name="Coccidioides Genome Resources Consortium"/>
            <consortium name="The Broad Institute Genome Sequencing Platform"/>
            <person name="Henn M.R."/>
            <person name="Sykes S."/>
            <person name="Young S."/>
            <person name="Jaffe D."/>
            <person name="Berlin A."/>
            <person name="Alvarez P."/>
            <person name="Butler J."/>
            <person name="Gnerre S."/>
            <person name="Grabherr M."/>
            <person name="Mauceli E."/>
            <person name="Brockman W."/>
            <person name="Kodira C."/>
            <person name="Alvarado L."/>
            <person name="Zeng Q."/>
            <person name="Crawford M."/>
            <person name="Antoine C."/>
            <person name="Devon K."/>
            <person name="Galgiani J."/>
            <person name="Orsborn K."/>
            <person name="Lewis M.L."/>
            <person name="Nusbaum C."/>
            <person name="Galagan J."/>
            <person name="Birren B."/>
        </authorList>
    </citation>
    <scope>NUCLEOTIDE SEQUENCE [LARGE SCALE GENOMIC DNA]</scope>
    <source>
        <strain evidence="1 2">RMSCC 3488</strain>
    </source>
</reference>
<dbReference type="OrthoDB" id="10278764at2759"/>
<reference evidence="2" key="3">
    <citation type="journal article" date="2010" name="Genome Res.">
        <title>Population genomic sequencing of Coccidioides fungi reveals recent hybridization and transposon control.</title>
        <authorList>
            <person name="Neafsey D.E."/>
            <person name="Barker B.M."/>
            <person name="Sharpton T.J."/>
            <person name="Stajich J.E."/>
            <person name="Park D.J."/>
            <person name="Whiston E."/>
            <person name="Hung C.-Y."/>
            <person name="McMahan C."/>
            <person name="White J."/>
            <person name="Sykes S."/>
            <person name="Heiman D."/>
            <person name="Young S."/>
            <person name="Zeng Q."/>
            <person name="Abouelleil A."/>
            <person name="Aftuck L."/>
            <person name="Bessette D."/>
            <person name="Brown A."/>
            <person name="FitzGerald M."/>
            <person name="Lui A."/>
            <person name="Macdonald J.P."/>
            <person name="Priest M."/>
            <person name="Orbach M.J."/>
            <person name="Galgiani J.N."/>
            <person name="Kirkland T.N."/>
            <person name="Cole G.T."/>
            <person name="Birren B.W."/>
            <person name="Henn M.R."/>
            <person name="Taylor J.W."/>
            <person name="Rounsley S.D."/>
        </authorList>
    </citation>
    <scope>NUCLEOTIDE SEQUENCE [LARGE SCALE GENOMIC DNA]</scope>
    <source>
        <strain evidence="2">RMSCC 3488</strain>
    </source>
</reference>
<gene>
    <name evidence="1" type="ORF">CPAG_08875</name>
</gene>
<evidence type="ECO:0000313" key="1">
    <source>
        <dbReference type="EMBL" id="KMM72581.1"/>
    </source>
</evidence>
<dbReference type="EMBL" id="DS268114">
    <property type="protein sequence ID" value="KMM72581.1"/>
    <property type="molecule type" value="Genomic_DNA"/>
</dbReference>
<reference evidence="2" key="2">
    <citation type="journal article" date="2009" name="Genome Res.">
        <title>Comparative genomic analyses of the human fungal pathogens Coccidioides and their relatives.</title>
        <authorList>
            <person name="Sharpton T.J."/>
            <person name="Stajich J.E."/>
            <person name="Rounsley S.D."/>
            <person name="Gardner M.J."/>
            <person name="Wortman J.R."/>
            <person name="Jordar V.S."/>
            <person name="Maiti R."/>
            <person name="Kodira C.D."/>
            <person name="Neafsey D.E."/>
            <person name="Zeng Q."/>
            <person name="Hung C.-Y."/>
            <person name="McMahan C."/>
            <person name="Muszewska A."/>
            <person name="Grynberg M."/>
            <person name="Mandel M.A."/>
            <person name="Kellner E.M."/>
            <person name="Barker B.M."/>
            <person name="Galgiani J.N."/>
            <person name="Orbach M.J."/>
            <person name="Kirkland T.N."/>
            <person name="Cole G.T."/>
            <person name="Henn M.R."/>
            <person name="Birren B.W."/>
            <person name="Taylor J.W."/>
        </authorList>
    </citation>
    <scope>NUCLEOTIDE SEQUENCE [LARGE SCALE GENOMIC DNA]</scope>
    <source>
        <strain evidence="2">RMSCC 3488</strain>
    </source>
</reference>